<dbReference type="Pfam" id="PF01494">
    <property type="entry name" value="FAD_binding_3"/>
    <property type="match status" value="1"/>
</dbReference>
<keyword evidence="1" id="KW-0285">Flavoprotein</keyword>
<dbReference type="GO" id="GO:0071949">
    <property type="term" value="F:FAD binding"/>
    <property type="evidence" value="ECO:0007669"/>
    <property type="project" value="InterPro"/>
</dbReference>
<dbReference type="InterPro" id="IPR036188">
    <property type="entry name" value="FAD/NAD-bd_sf"/>
</dbReference>
<proteinExistence type="predicted"/>
<keyword evidence="7" id="KW-1185">Reference proteome</keyword>
<evidence type="ECO:0000259" key="5">
    <source>
        <dbReference type="Pfam" id="PF01494"/>
    </source>
</evidence>
<feature type="domain" description="FAD-binding" evidence="5">
    <location>
        <begin position="185"/>
        <end position="399"/>
    </location>
</feature>
<keyword evidence="3" id="KW-0560">Oxidoreductase</keyword>
<keyword evidence="4" id="KW-1133">Transmembrane helix</keyword>
<dbReference type="EMBL" id="KZ613528">
    <property type="protein sequence ID" value="PMD13742.1"/>
    <property type="molecule type" value="Genomic_DNA"/>
</dbReference>
<dbReference type="AlphaFoldDB" id="A0A2J6PI80"/>
<dbReference type="PANTHER" id="PTHR46720:SF3">
    <property type="entry name" value="FAD-BINDING DOMAIN-CONTAINING PROTEIN-RELATED"/>
    <property type="match status" value="1"/>
</dbReference>
<keyword evidence="2" id="KW-0274">FAD</keyword>
<evidence type="ECO:0000256" key="1">
    <source>
        <dbReference type="ARBA" id="ARBA00022630"/>
    </source>
</evidence>
<dbReference type="GO" id="GO:0044550">
    <property type="term" value="P:secondary metabolite biosynthetic process"/>
    <property type="evidence" value="ECO:0007669"/>
    <property type="project" value="TreeGrafter"/>
</dbReference>
<sequence>MSSITREDPLAPKPLNLAVIGGGFAGLALTIGLLPYPNIKTTIYESAPAFAEIGVGVAFGPNAVRAMGMISPGILDGFKKHLTGNDAGYPDLKDVWASFRYGMNWTEEGEGEEKKRKYGDLITHLRGTRGALGSMLEEAGINTRSCIHRARFLNELVKLIPEGTAKFGKRLVDFEELGEGGVKLKFADGEIVVADAVVGCDGIKSTTRDIMFGKEGKSVKPNFTGEYAYRALVPVDIAVETLGDELAKNCQLYVGHQGYIMSYPVEHGKFINIAACRKKGDFEWDHENWIIPSTTEDMVKDFEGWGRNIIELISRFETKDKWGFYDMSHEEKYYRGRICLIGDSAHASTPHIGAGAGMAFEDAYILSNLLGTSKDARVWEKAFKCFDEIRRQRTQNIIKASKKAGMANSFQGEGIGSDMDRLRLDIKARYRWVWDFDLEASLVEAKMMLLNL</sequence>
<keyword evidence="4" id="KW-0472">Membrane</keyword>
<dbReference type="PANTHER" id="PTHR46720">
    <property type="entry name" value="HYDROXYLASE, PUTATIVE (AFU_ORTHOLOGUE AFUA_3G01460)-RELATED"/>
    <property type="match status" value="1"/>
</dbReference>
<evidence type="ECO:0000313" key="6">
    <source>
        <dbReference type="EMBL" id="PMD13742.1"/>
    </source>
</evidence>
<dbReference type="GO" id="GO:0016491">
    <property type="term" value="F:oxidoreductase activity"/>
    <property type="evidence" value="ECO:0007669"/>
    <property type="project" value="UniProtKB-KW"/>
</dbReference>
<feature type="transmembrane region" description="Helical" evidence="4">
    <location>
        <begin position="15"/>
        <end position="36"/>
    </location>
</feature>
<accession>A0A2J6PI80</accession>
<dbReference type="Proteomes" id="UP000235672">
    <property type="component" value="Unassembled WGS sequence"/>
</dbReference>
<evidence type="ECO:0000256" key="2">
    <source>
        <dbReference type="ARBA" id="ARBA00022827"/>
    </source>
</evidence>
<dbReference type="STRING" id="1745343.A0A2J6PI80"/>
<gene>
    <name evidence="6" type="ORF">NA56DRAFT_755514</name>
</gene>
<dbReference type="InterPro" id="IPR051104">
    <property type="entry name" value="FAD_monoxygenase"/>
</dbReference>
<name>A0A2J6PI80_9HELO</name>
<dbReference type="SUPFAM" id="SSF51905">
    <property type="entry name" value="FAD/NAD(P)-binding domain"/>
    <property type="match status" value="1"/>
</dbReference>
<organism evidence="6 7">
    <name type="scientific">Hyaloscypha hepaticicola</name>
    <dbReference type="NCBI Taxonomy" id="2082293"/>
    <lineage>
        <taxon>Eukaryota</taxon>
        <taxon>Fungi</taxon>
        <taxon>Dikarya</taxon>
        <taxon>Ascomycota</taxon>
        <taxon>Pezizomycotina</taxon>
        <taxon>Leotiomycetes</taxon>
        <taxon>Helotiales</taxon>
        <taxon>Hyaloscyphaceae</taxon>
        <taxon>Hyaloscypha</taxon>
    </lineage>
</organism>
<dbReference type="OrthoDB" id="417877at2759"/>
<dbReference type="SUPFAM" id="SSF54373">
    <property type="entry name" value="FAD-linked reductases, C-terminal domain"/>
    <property type="match status" value="1"/>
</dbReference>
<dbReference type="Gene3D" id="3.50.50.60">
    <property type="entry name" value="FAD/NAD(P)-binding domain"/>
    <property type="match status" value="1"/>
</dbReference>
<evidence type="ECO:0000256" key="4">
    <source>
        <dbReference type="SAM" id="Phobius"/>
    </source>
</evidence>
<protein>
    <submittedName>
        <fullName evidence="6">FAD/NAD(P)-binding domain-containing protein</fullName>
    </submittedName>
</protein>
<dbReference type="PRINTS" id="PR00420">
    <property type="entry name" value="RNGMNOXGNASE"/>
</dbReference>
<dbReference type="InterPro" id="IPR002938">
    <property type="entry name" value="FAD-bd"/>
</dbReference>
<evidence type="ECO:0000313" key="7">
    <source>
        <dbReference type="Proteomes" id="UP000235672"/>
    </source>
</evidence>
<keyword evidence="4" id="KW-0812">Transmembrane</keyword>
<reference evidence="6 7" key="1">
    <citation type="submission" date="2016-05" db="EMBL/GenBank/DDBJ databases">
        <title>A degradative enzymes factory behind the ericoid mycorrhizal symbiosis.</title>
        <authorList>
            <consortium name="DOE Joint Genome Institute"/>
            <person name="Martino E."/>
            <person name="Morin E."/>
            <person name="Grelet G."/>
            <person name="Kuo A."/>
            <person name="Kohler A."/>
            <person name="Daghino S."/>
            <person name="Barry K."/>
            <person name="Choi C."/>
            <person name="Cichocki N."/>
            <person name="Clum A."/>
            <person name="Copeland A."/>
            <person name="Hainaut M."/>
            <person name="Haridas S."/>
            <person name="Labutti K."/>
            <person name="Lindquist E."/>
            <person name="Lipzen A."/>
            <person name="Khouja H.-R."/>
            <person name="Murat C."/>
            <person name="Ohm R."/>
            <person name="Olson A."/>
            <person name="Spatafora J."/>
            <person name="Veneault-Fourrey C."/>
            <person name="Henrissat B."/>
            <person name="Grigoriev I."/>
            <person name="Martin F."/>
            <person name="Perotto S."/>
        </authorList>
    </citation>
    <scope>NUCLEOTIDE SEQUENCE [LARGE SCALE GENOMIC DNA]</scope>
    <source>
        <strain evidence="6 7">UAMH 7357</strain>
    </source>
</reference>
<evidence type="ECO:0000256" key="3">
    <source>
        <dbReference type="ARBA" id="ARBA00023002"/>
    </source>
</evidence>